<dbReference type="InterPro" id="IPR054722">
    <property type="entry name" value="PolX-like_BBD"/>
</dbReference>
<sequence length="134" mass="14483">MRNFQGPPSANFISSQSHSANYAPSISFSSLEYVTDTSWYADNGATTHVTPDQSQLNNCSPYTCINSLIVGNGQSLPISCVGSAQVTSTPSKLKSHNTLCVPHIKKNLISISQLAKDNNVVIEFINSNCLVKEF</sequence>
<feature type="domain" description="Retrovirus-related Pol polyprotein from transposon TNT 1-94-like beta-barrel" evidence="1">
    <location>
        <begin position="39"/>
        <end position="117"/>
    </location>
</feature>
<organism evidence="2 3">
    <name type="scientific">Stephania cephalantha</name>
    <dbReference type="NCBI Taxonomy" id="152367"/>
    <lineage>
        <taxon>Eukaryota</taxon>
        <taxon>Viridiplantae</taxon>
        <taxon>Streptophyta</taxon>
        <taxon>Embryophyta</taxon>
        <taxon>Tracheophyta</taxon>
        <taxon>Spermatophyta</taxon>
        <taxon>Magnoliopsida</taxon>
        <taxon>Ranunculales</taxon>
        <taxon>Menispermaceae</taxon>
        <taxon>Menispermoideae</taxon>
        <taxon>Cissampelideae</taxon>
        <taxon>Stephania</taxon>
    </lineage>
</organism>
<evidence type="ECO:0000259" key="1">
    <source>
        <dbReference type="Pfam" id="PF22936"/>
    </source>
</evidence>
<evidence type="ECO:0000313" key="2">
    <source>
        <dbReference type="EMBL" id="KAK9157930.1"/>
    </source>
</evidence>
<proteinExistence type="predicted"/>
<comment type="caution">
    <text evidence="2">The sequence shown here is derived from an EMBL/GenBank/DDBJ whole genome shotgun (WGS) entry which is preliminary data.</text>
</comment>
<dbReference type="AlphaFoldDB" id="A0AAP0PWQ2"/>
<name>A0AAP0PWQ2_9MAGN</name>
<dbReference type="Pfam" id="PF22936">
    <property type="entry name" value="Pol_BBD"/>
    <property type="match status" value="1"/>
</dbReference>
<accession>A0AAP0PWQ2</accession>
<dbReference type="Proteomes" id="UP001419268">
    <property type="component" value="Unassembled WGS sequence"/>
</dbReference>
<reference evidence="2 3" key="1">
    <citation type="submission" date="2024-01" db="EMBL/GenBank/DDBJ databases">
        <title>Genome assemblies of Stephania.</title>
        <authorList>
            <person name="Yang L."/>
        </authorList>
    </citation>
    <scope>NUCLEOTIDE SEQUENCE [LARGE SCALE GENOMIC DNA]</scope>
    <source>
        <strain evidence="2">JXDWG</strain>
        <tissue evidence="2">Leaf</tissue>
    </source>
</reference>
<protein>
    <recommendedName>
        <fullName evidence="1">Retrovirus-related Pol polyprotein from transposon TNT 1-94-like beta-barrel domain-containing protein</fullName>
    </recommendedName>
</protein>
<keyword evidence="3" id="KW-1185">Reference proteome</keyword>
<gene>
    <name evidence="2" type="ORF">Scep_004504</name>
</gene>
<dbReference type="EMBL" id="JBBNAG010000002">
    <property type="protein sequence ID" value="KAK9157930.1"/>
    <property type="molecule type" value="Genomic_DNA"/>
</dbReference>
<evidence type="ECO:0000313" key="3">
    <source>
        <dbReference type="Proteomes" id="UP001419268"/>
    </source>
</evidence>